<dbReference type="PANTHER" id="PTHR47399">
    <property type="entry name" value="TRANSMEMBRANE PROTEIN 121B"/>
    <property type="match status" value="1"/>
</dbReference>
<dbReference type="InterPro" id="IPR032776">
    <property type="entry name" value="CECR6/TMEM121"/>
</dbReference>
<sequence>MDMKSLIDWHLAFHIGDTILLFFVYLCQVGLLNYYILKYSDGELALYFWFLGDFVIFVAFALAMFWSYKYLKNKRRKKKNQEMLERLKNRANNENGQPHDVISLSSVSESMGEDPLSLKVKRPGALRDQKKASHSSLVPSKKYTGALPMVYTSWLLYSIILVTKVAVMFKAEIPNIIQPTDVFGPQLLKVSIASSSVIFILLVAGHHDANINTFRSQFILNLCKSVAFEIMDSVDFLTILILSLSRITLPFWFENTVLGFACINFILPTVALYNLSLSDFAKEEQSLPVTSLYKLLHLVLVNIPYFCIRVYLWDGYGSDISMFTIKNAISILLALRSLWSDLIILWNVFLVVVLPRANKVGDSNGTQLELLPKP</sequence>
<keyword evidence="2" id="KW-1133">Transmembrane helix</keyword>
<feature type="transmembrane region" description="Helical" evidence="2">
    <location>
        <begin position="48"/>
        <end position="68"/>
    </location>
</feature>
<gene>
    <name evidence="3" type="ORF">QYM36_001742</name>
</gene>
<comment type="caution">
    <text evidence="3">The sequence shown here is derived from an EMBL/GenBank/DDBJ whole genome shotgun (WGS) entry which is preliminary data.</text>
</comment>
<dbReference type="Proteomes" id="UP001187531">
    <property type="component" value="Unassembled WGS sequence"/>
</dbReference>
<protein>
    <submittedName>
        <fullName evidence="3">Uncharacterized protein</fullName>
    </submittedName>
</protein>
<dbReference type="AlphaFoldDB" id="A0AA88LIM0"/>
<feature type="transmembrane region" description="Helical" evidence="2">
    <location>
        <begin position="146"/>
        <end position="167"/>
    </location>
</feature>
<keyword evidence="2" id="KW-0472">Membrane</keyword>
<evidence type="ECO:0000256" key="2">
    <source>
        <dbReference type="SAM" id="Phobius"/>
    </source>
</evidence>
<evidence type="ECO:0000256" key="1">
    <source>
        <dbReference type="ARBA" id="ARBA00007711"/>
    </source>
</evidence>
<comment type="similarity">
    <text evidence="1">Belongs to the TMEM121 family.</text>
</comment>
<feature type="transmembrane region" description="Helical" evidence="2">
    <location>
        <begin position="295"/>
        <end position="313"/>
    </location>
</feature>
<organism evidence="3 4">
    <name type="scientific">Artemia franciscana</name>
    <name type="common">Brine shrimp</name>
    <name type="synonym">Artemia sanfranciscana</name>
    <dbReference type="NCBI Taxonomy" id="6661"/>
    <lineage>
        <taxon>Eukaryota</taxon>
        <taxon>Metazoa</taxon>
        <taxon>Ecdysozoa</taxon>
        <taxon>Arthropoda</taxon>
        <taxon>Crustacea</taxon>
        <taxon>Branchiopoda</taxon>
        <taxon>Anostraca</taxon>
        <taxon>Artemiidae</taxon>
        <taxon>Artemia</taxon>
    </lineage>
</organism>
<feature type="transmembrane region" description="Helical" evidence="2">
    <location>
        <begin position="333"/>
        <end position="354"/>
    </location>
</feature>
<accession>A0AA88LIM0</accession>
<name>A0AA88LIM0_ARTSF</name>
<keyword evidence="2" id="KW-0812">Transmembrane</keyword>
<keyword evidence="4" id="KW-1185">Reference proteome</keyword>
<dbReference type="EMBL" id="JAVRJZ010000004">
    <property type="protein sequence ID" value="KAK2723165.1"/>
    <property type="molecule type" value="Genomic_DNA"/>
</dbReference>
<feature type="transmembrane region" description="Helical" evidence="2">
    <location>
        <begin position="187"/>
        <end position="205"/>
    </location>
</feature>
<dbReference type="Pfam" id="PF14997">
    <property type="entry name" value="CECR6_TMEM121"/>
    <property type="match status" value="1"/>
</dbReference>
<evidence type="ECO:0000313" key="3">
    <source>
        <dbReference type="EMBL" id="KAK2723165.1"/>
    </source>
</evidence>
<reference evidence="3" key="1">
    <citation type="submission" date="2023-07" db="EMBL/GenBank/DDBJ databases">
        <title>Chromosome-level genome assembly of Artemia franciscana.</title>
        <authorList>
            <person name="Jo E."/>
        </authorList>
    </citation>
    <scope>NUCLEOTIDE SEQUENCE</scope>
    <source>
        <tissue evidence="3">Whole body</tissue>
    </source>
</reference>
<evidence type="ECO:0000313" key="4">
    <source>
        <dbReference type="Proteomes" id="UP001187531"/>
    </source>
</evidence>
<dbReference type="PANTHER" id="PTHR47399:SF1">
    <property type="entry name" value="TRANSMEMBRANE PROTEIN 121B"/>
    <property type="match status" value="1"/>
</dbReference>
<dbReference type="InterPro" id="IPR026624">
    <property type="entry name" value="CECR6"/>
</dbReference>
<proteinExistence type="inferred from homology"/>
<feature type="transmembrane region" description="Helical" evidence="2">
    <location>
        <begin position="257"/>
        <end position="275"/>
    </location>
</feature>
<feature type="transmembrane region" description="Helical" evidence="2">
    <location>
        <begin position="12"/>
        <end position="36"/>
    </location>
</feature>